<keyword evidence="2" id="KW-1133">Transmembrane helix</keyword>
<evidence type="ECO:0000313" key="3">
    <source>
        <dbReference type="EMBL" id="CAD2213846.1"/>
    </source>
</evidence>
<name>A0A7G2C2H1_9TRYP</name>
<keyword evidence="2" id="KW-0472">Membrane</keyword>
<sequence>MTEKPVEPLQDPPAVVPVRDALPAYGDVSQGTVLQPIVLPDGRTAYVPVNDSSAVHSPYAQSRYRSAPDTAPEPPADSVDTPGELILSDPPRPAHRSVPSVEAVLLILNCLAFIFSILSIAAPFVKGYTECEYLYNGRYNCVWRDEYVFAFSSQNFLASLGAILMAIGFLFFIPALVLSAILFHKREQEVAGVEKSILRFVMSAGSFSTAAVTTAVYFVALYTEFDDRRIVIGPVMALLAAVLYLAACILLFAAR</sequence>
<keyword evidence="2" id="KW-0812">Transmembrane</keyword>
<evidence type="ECO:0000256" key="2">
    <source>
        <dbReference type="SAM" id="Phobius"/>
    </source>
</evidence>
<evidence type="ECO:0000313" key="4">
    <source>
        <dbReference type="Proteomes" id="UP000515908"/>
    </source>
</evidence>
<protein>
    <submittedName>
        <fullName evidence="3">Uncharacterized protein</fullName>
    </submittedName>
</protein>
<dbReference type="Proteomes" id="UP000515908">
    <property type="component" value="Chromosome 02"/>
</dbReference>
<dbReference type="VEuPathDB" id="TriTrypDB:ADEAN_000128900"/>
<reference evidence="3 4" key="1">
    <citation type="submission" date="2020-08" db="EMBL/GenBank/DDBJ databases">
        <authorList>
            <person name="Newling K."/>
            <person name="Davey J."/>
            <person name="Forrester S."/>
        </authorList>
    </citation>
    <scope>NUCLEOTIDE SEQUENCE [LARGE SCALE GENOMIC DNA]</scope>
    <source>
        <strain evidence="4">Crithidia deanei Carvalho (ATCC PRA-265)</strain>
    </source>
</reference>
<dbReference type="EMBL" id="LR877146">
    <property type="protein sequence ID" value="CAD2213846.1"/>
    <property type="molecule type" value="Genomic_DNA"/>
</dbReference>
<accession>A0A7G2C2H1</accession>
<feature type="transmembrane region" description="Helical" evidence="2">
    <location>
        <begin position="231"/>
        <end position="254"/>
    </location>
</feature>
<gene>
    <name evidence="3" type="ORF">ADEAN_000128900</name>
</gene>
<evidence type="ECO:0000256" key="1">
    <source>
        <dbReference type="SAM" id="MobiDB-lite"/>
    </source>
</evidence>
<proteinExistence type="predicted"/>
<feature type="transmembrane region" description="Helical" evidence="2">
    <location>
        <begin position="156"/>
        <end position="184"/>
    </location>
</feature>
<dbReference type="AlphaFoldDB" id="A0A7G2C2H1"/>
<feature type="region of interest" description="Disordered" evidence="1">
    <location>
        <begin position="60"/>
        <end position="86"/>
    </location>
</feature>
<feature type="transmembrane region" description="Helical" evidence="2">
    <location>
        <begin position="196"/>
        <end position="219"/>
    </location>
</feature>
<feature type="transmembrane region" description="Helical" evidence="2">
    <location>
        <begin position="103"/>
        <end position="125"/>
    </location>
</feature>
<keyword evidence="4" id="KW-1185">Reference proteome</keyword>
<organism evidence="3 4">
    <name type="scientific">Angomonas deanei</name>
    <dbReference type="NCBI Taxonomy" id="59799"/>
    <lineage>
        <taxon>Eukaryota</taxon>
        <taxon>Discoba</taxon>
        <taxon>Euglenozoa</taxon>
        <taxon>Kinetoplastea</taxon>
        <taxon>Metakinetoplastina</taxon>
        <taxon>Trypanosomatida</taxon>
        <taxon>Trypanosomatidae</taxon>
        <taxon>Strigomonadinae</taxon>
        <taxon>Angomonas</taxon>
    </lineage>
</organism>